<evidence type="ECO:0000256" key="6">
    <source>
        <dbReference type="ARBA" id="ARBA00023315"/>
    </source>
</evidence>
<dbReference type="InterPro" id="IPR001594">
    <property type="entry name" value="Palmitoyltrfase_DHHC"/>
</dbReference>
<feature type="region of interest" description="Disordered" evidence="8">
    <location>
        <begin position="141"/>
        <end position="179"/>
    </location>
</feature>
<keyword evidence="11" id="KW-1185">Reference proteome</keyword>
<feature type="transmembrane region" description="Helical" evidence="7">
    <location>
        <begin position="265"/>
        <end position="286"/>
    </location>
</feature>
<dbReference type="GO" id="GO:0016020">
    <property type="term" value="C:membrane"/>
    <property type="evidence" value="ECO:0007669"/>
    <property type="project" value="UniProtKB-SubCell"/>
</dbReference>
<evidence type="ECO:0000259" key="9">
    <source>
        <dbReference type="Pfam" id="PF01529"/>
    </source>
</evidence>
<comment type="caution">
    <text evidence="10">The sequence shown here is derived from an EMBL/GenBank/DDBJ whole genome shotgun (WGS) entry which is preliminary data.</text>
</comment>
<feature type="domain" description="Palmitoyltransferase DHHC" evidence="9">
    <location>
        <begin position="174"/>
        <end position="303"/>
    </location>
</feature>
<dbReference type="PROSITE" id="PS50216">
    <property type="entry name" value="DHHC"/>
    <property type="match status" value="1"/>
</dbReference>
<evidence type="ECO:0000256" key="2">
    <source>
        <dbReference type="ARBA" id="ARBA00022679"/>
    </source>
</evidence>
<comment type="domain">
    <text evidence="7">The DHHC domain is required for palmitoyltransferase activity.</text>
</comment>
<organism evidence="10 11">
    <name type="scientific">Triparma columacea</name>
    <dbReference type="NCBI Taxonomy" id="722753"/>
    <lineage>
        <taxon>Eukaryota</taxon>
        <taxon>Sar</taxon>
        <taxon>Stramenopiles</taxon>
        <taxon>Ochrophyta</taxon>
        <taxon>Bolidophyceae</taxon>
        <taxon>Parmales</taxon>
        <taxon>Triparmaceae</taxon>
        <taxon>Triparma</taxon>
    </lineage>
</organism>
<comment type="similarity">
    <text evidence="7">Belongs to the DHHC palmitoyltransferase family.</text>
</comment>
<evidence type="ECO:0000313" key="10">
    <source>
        <dbReference type="EMBL" id="GMI42810.1"/>
    </source>
</evidence>
<evidence type="ECO:0000256" key="7">
    <source>
        <dbReference type="RuleBase" id="RU079119"/>
    </source>
</evidence>
<proteinExistence type="inferred from homology"/>
<evidence type="ECO:0000256" key="1">
    <source>
        <dbReference type="ARBA" id="ARBA00004141"/>
    </source>
</evidence>
<dbReference type="PANTHER" id="PTHR12246">
    <property type="entry name" value="PALMITOYLTRANSFERASE ZDHHC16"/>
    <property type="match status" value="1"/>
</dbReference>
<protein>
    <recommendedName>
        <fullName evidence="7">Palmitoyltransferase</fullName>
        <ecNumber evidence="7">2.3.1.225</ecNumber>
    </recommendedName>
</protein>
<evidence type="ECO:0000313" key="11">
    <source>
        <dbReference type="Proteomes" id="UP001165065"/>
    </source>
</evidence>
<evidence type="ECO:0000256" key="4">
    <source>
        <dbReference type="ARBA" id="ARBA00022989"/>
    </source>
</evidence>
<name>A0A9W7LAY9_9STRA</name>
<dbReference type="Pfam" id="PF01529">
    <property type="entry name" value="DHHC"/>
    <property type="match status" value="1"/>
</dbReference>
<dbReference type="EC" id="2.3.1.225" evidence="7"/>
<comment type="catalytic activity">
    <reaction evidence="7">
        <text>L-cysteinyl-[protein] + hexadecanoyl-CoA = S-hexadecanoyl-L-cysteinyl-[protein] + CoA</text>
        <dbReference type="Rhea" id="RHEA:36683"/>
        <dbReference type="Rhea" id="RHEA-COMP:10131"/>
        <dbReference type="Rhea" id="RHEA-COMP:11032"/>
        <dbReference type="ChEBI" id="CHEBI:29950"/>
        <dbReference type="ChEBI" id="CHEBI:57287"/>
        <dbReference type="ChEBI" id="CHEBI:57379"/>
        <dbReference type="ChEBI" id="CHEBI:74151"/>
        <dbReference type="EC" id="2.3.1.225"/>
    </reaction>
</comment>
<feature type="compositionally biased region" description="Gly residues" evidence="8">
    <location>
        <begin position="151"/>
        <end position="160"/>
    </location>
</feature>
<reference evidence="11" key="1">
    <citation type="journal article" date="2023" name="Commun. Biol.">
        <title>Genome analysis of Parmales, the sister group of diatoms, reveals the evolutionary specialization of diatoms from phago-mixotrophs to photoautotrophs.</title>
        <authorList>
            <person name="Ban H."/>
            <person name="Sato S."/>
            <person name="Yoshikawa S."/>
            <person name="Yamada K."/>
            <person name="Nakamura Y."/>
            <person name="Ichinomiya M."/>
            <person name="Sato N."/>
            <person name="Blanc-Mathieu R."/>
            <person name="Endo H."/>
            <person name="Kuwata A."/>
            <person name="Ogata H."/>
        </authorList>
    </citation>
    <scope>NUCLEOTIDE SEQUENCE [LARGE SCALE GENOMIC DNA]</scope>
</reference>
<evidence type="ECO:0000256" key="8">
    <source>
        <dbReference type="SAM" id="MobiDB-lite"/>
    </source>
</evidence>
<comment type="subcellular location">
    <subcellularLocation>
        <location evidence="1">Membrane</location>
        <topology evidence="1">Multi-pass membrane protein</topology>
    </subcellularLocation>
</comment>
<keyword evidence="2 7" id="KW-0808">Transferase</keyword>
<keyword evidence="4 7" id="KW-1133">Transmembrane helix</keyword>
<keyword evidence="6 7" id="KW-0012">Acyltransferase</keyword>
<feature type="transmembrane region" description="Helical" evidence="7">
    <location>
        <begin position="222"/>
        <end position="245"/>
    </location>
</feature>
<evidence type="ECO:0000256" key="5">
    <source>
        <dbReference type="ARBA" id="ARBA00023136"/>
    </source>
</evidence>
<evidence type="ECO:0000256" key="3">
    <source>
        <dbReference type="ARBA" id="ARBA00022692"/>
    </source>
</evidence>
<feature type="transmembrane region" description="Helical" evidence="7">
    <location>
        <begin position="24"/>
        <end position="45"/>
    </location>
</feature>
<dbReference type="Proteomes" id="UP001165065">
    <property type="component" value="Unassembled WGS sequence"/>
</dbReference>
<keyword evidence="5 7" id="KW-0472">Membrane</keyword>
<dbReference type="OrthoDB" id="331948at2759"/>
<dbReference type="GO" id="GO:0019706">
    <property type="term" value="F:protein-cysteine S-palmitoyltransferase activity"/>
    <property type="evidence" value="ECO:0007669"/>
    <property type="project" value="UniProtKB-EC"/>
</dbReference>
<feature type="compositionally biased region" description="Basic residues" evidence="8">
    <location>
        <begin position="169"/>
        <end position="179"/>
    </location>
</feature>
<accession>A0A9W7LAY9</accession>
<sequence length="367" mass="40038">MPSNGKPVMFGTTQNAKYWLNPDCCGLFCAGITWFLHIWAAYTLVVRLLDPWMGPHAVPTVKISKKDAEADPLLVANAPTGRSPLFQFHVMAFLTIMCLALVSHAKAMMTNPGAVPEEARPVGTKFDDETALETDQLIGDSKKGDADIVQRGGGGGGGGGDDGDNVSPKPKRPTHRTCRRCGPNSFKPPRAHHCSICDRCVVKMDHHCPWVNNCVGLGNHKFFILFISYTFLSCVYSLCLVSYRFFTCFNVVRGPSCLNDGGDTLSILLLCVEGALFGLFTSCMMLDQWTVVTTNTTQIDRLKGVNDSDNGSTGEGVNETFGGDRGFTTDWLLPTKVVFPKSLHEDLYGYCVPCKTGDAETEMLTLV</sequence>
<dbReference type="InterPro" id="IPR039859">
    <property type="entry name" value="PFA4/ZDH16/20/ERF2-like"/>
</dbReference>
<gene>
    <name evidence="10" type="ORF">TrCOL_g4905</name>
</gene>
<dbReference type="EMBL" id="BRYA01000182">
    <property type="protein sequence ID" value="GMI42810.1"/>
    <property type="molecule type" value="Genomic_DNA"/>
</dbReference>
<feature type="transmembrane region" description="Helical" evidence="7">
    <location>
        <begin position="85"/>
        <end position="102"/>
    </location>
</feature>
<keyword evidence="3 7" id="KW-0812">Transmembrane</keyword>
<dbReference type="AlphaFoldDB" id="A0A9W7LAY9"/>